<protein>
    <submittedName>
        <fullName evidence="2">NADPH-dependent FMN reductase</fullName>
    </submittedName>
</protein>
<sequence>MPHTIAVLRGSPRSGSLTEKLATAIALSAGDRLAFRDVPIHHLPLYNPDLEKDAVHPQWDAFRAAVKECDGLLFVTPEWNRSVPGGLKNAIDVGSRPYGEGVFQKKPAAVVTQSTGGTGGFGGNHHLRQSLVHLDAHVLGQPEMYVGNLSADKFGEDGRISDKGLAKLVDGFVDAFVEWVGVIHQGRKALAPGAAASHT</sequence>
<dbReference type="Pfam" id="PF03358">
    <property type="entry name" value="FMN_red"/>
    <property type="match status" value="1"/>
</dbReference>
<reference evidence="3" key="1">
    <citation type="journal article" date="2019" name="Int. J. Syst. Evol. Microbiol.">
        <title>The Global Catalogue of Microorganisms (GCM) 10K type strain sequencing project: providing services to taxonomists for standard genome sequencing and annotation.</title>
        <authorList>
            <consortium name="The Broad Institute Genomics Platform"/>
            <consortium name="The Broad Institute Genome Sequencing Center for Infectious Disease"/>
            <person name="Wu L."/>
            <person name="Ma J."/>
        </authorList>
    </citation>
    <scope>NUCLEOTIDE SEQUENCE [LARGE SCALE GENOMIC DNA]</scope>
    <source>
        <strain evidence="3">JCM 17563</strain>
    </source>
</reference>
<dbReference type="Gene3D" id="3.40.50.360">
    <property type="match status" value="1"/>
</dbReference>
<accession>A0ABP7T1H8</accession>
<dbReference type="InterPro" id="IPR029039">
    <property type="entry name" value="Flavoprotein-like_sf"/>
</dbReference>
<name>A0ABP7T1H8_9SPHN</name>
<evidence type="ECO:0000259" key="1">
    <source>
        <dbReference type="Pfam" id="PF03358"/>
    </source>
</evidence>
<evidence type="ECO:0000313" key="3">
    <source>
        <dbReference type="Proteomes" id="UP001500235"/>
    </source>
</evidence>
<dbReference type="PANTHER" id="PTHR30543">
    <property type="entry name" value="CHROMATE REDUCTASE"/>
    <property type="match status" value="1"/>
</dbReference>
<dbReference type="EMBL" id="BAABBQ010000001">
    <property type="protein sequence ID" value="GAA4019673.1"/>
    <property type="molecule type" value="Genomic_DNA"/>
</dbReference>
<comment type="caution">
    <text evidence="2">The sequence shown here is derived from an EMBL/GenBank/DDBJ whole genome shotgun (WGS) entry which is preliminary data.</text>
</comment>
<dbReference type="InterPro" id="IPR050712">
    <property type="entry name" value="NAD(P)H-dep_reductase"/>
</dbReference>
<dbReference type="InterPro" id="IPR005025">
    <property type="entry name" value="FMN_Rdtase-like_dom"/>
</dbReference>
<keyword evidence="3" id="KW-1185">Reference proteome</keyword>
<evidence type="ECO:0000313" key="2">
    <source>
        <dbReference type="EMBL" id="GAA4019673.1"/>
    </source>
</evidence>
<feature type="domain" description="NADPH-dependent FMN reductase-like" evidence="1">
    <location>
        <begin position="5"/>
        <end position="148"/>
    </location>
</feature>
<dbReference type="RefSeq" id="WP_344707229.1">
    <property type="nucleotide sequence ID" value="NZ_BAABBQ010000001.1"/>
</dbReference>
<gene>
    <name evidence="2" type="ORF">GCM10022280_19550</name>
</gene>
<organism evidence="2 3">
    <name type="scientific">Sphingomonas swuensis</name>
    <dbReference type="NCBI Taxonomy" id="977800"/>
    <lineage>
        <taxon>Bacteria</taxon>
        <taxon>Pseudomonadati</taxon>
        <taxon>Pseudomonadota</taxon>
        <taxon>Alphaproteobacteria</taxon>
        <taxon>Sphingomonadales</taxon>
        <taxon>Sphingomonadaceae</taxon>
        <taxon>Sphingomonas</taxon>
    </lineage>
</organism>
<dbReference type="SUPFAM" id="SSF52218">
    <property type="entry name" value="Flavoproteins"/>
    <property type="match status" value="1"/>
</dbReference>
<proteinExistence type="predicted"/>
<dbReference type="Proteomes" id="UP001500235">
    <property type="component" value="Unassembled WGS sequence"/>
</dbReference>
<dbReference type="PANTHER" id="PTHR30543:SF21">
    <property type="entry name" value="NAD(P)H-DEPENDENT FMN REDUCTASE LOT6"/>
    <property type="match status" value="1"/>
</dbReference>